<dbReference type="EMBL" id="RDRB01000003">
    <property type="protein sequence ID" value="ROU02879.1"/>
    <property type="molecule type" value="Genomic_DNA"/>
</dbReference>
<dbReference type="GO" id="GO:0005829">
    <property type="term" value="C:cytosol"/>
    <property type="evidence" value="ECO:0007669"/>
    <property type="project" value="TreeGrafter"/>
</dbReference>
<evidence type="ECO:0000256" key="4">
    <source>
        <dbReference type="ARBA" id="ARBA00023157"/>
    </source>
</evidence>
<dbReference type="PANTHER" id="PTHR45663">
    <property type="entry name" value="GEO12009P1"/>
    <property type="match status" value="1"/>
</dbReference>
<dbReference type="InterPro" id="IPR005746">
    <property type="entry name" value="Thioredoxin"/>
</dbReference>
<dbReference type="RefSeq" id="WP_123641429.1">
    <property type="nucleotide sequence ID" value="NZ_ML119083.1"/>
</dbReference>
<reference evidence="8 9" key="1">
    <citation type="submission" date="2018-10" db="EMBL/GenBank/DDBJ databases">
        <title>Histidinibacterium lentulum gen. nov., sp. nov., a marine bacterium from the culture broth of Picochlorum sp. 122.</title>
        <authorList>
            <person name="Wang G."/>
        </authorList>
    </citation>
    <scope>NUCLEOTIDE SEQUENCE [LARGE SCALE GENOMIC DNA]</scope>
    <source>
        <strain evidence="8 9">B17</strain>
    </source>
</reference>
<dbReference type="CDD" id="cd02947">
    <property type="entry name" value="TRX_family"/>
    <property type="match status" value="1"/>
</dbReference>
<dbReference type="GO" id="GO:0045454">
    <property type="term" value="P:cell redox homeostasis"/>
    <property type="evidence" value="ECO:0007669"/>
    <property type="project" value="TreeGrafter"/>
</dbReference>
<comment type="similarity">
    <text evidence="1">Belongs to the thioredoxin family.</text>
</comment>
<sequence>MLELGGQTQATSDSDLIKDGTDQSFMTDVVDASQKVPVIVDFWATWCGPCKQLGPALEAAVKKQNGKVRMVKVDIDRNQAVAGQLRVQSIPTVYAFWQGQPVDGFQGALPPSQIEEFVSKLAALAGGEEGDGLAEAVEAADTMLAGGDAAGAAEIFAAILQEDGENAAAYAGLIRAYLALGEVDQAKAILNGAPASITETPELEAARAAIALARQAANAGPVSELRAAVEADPANHQARYDLATALLASGDTEGAVAELLELFRRDREWNEGAAKTQLLTIFDSLKPTDPVALNGRRKLSSLIFA</sequence>
<dbReference type="Pfam" id="PF14561">
    <property type="entry name" value="TPR_20"/>
    <property type="match status" value="1"/>
</dbReference>
<keyword evidence="2" id="KW-0813">Transport</keyword>
<dbReference type="SUPFAM" id="SSF52833">
    <property type="entry name" value="Thioredoxin-like"/>
    <property type="match status" value="1"/>
</dbReference>
<dbReference type="Pfam" id="PF14559">
    <property type="entry name" value="TPR_19"/>
    <property type="match status" value="1"/>
</dbReference>
<feature type="domain" description="Thioredoxin" evidence="7">
    <location>
        <begin position="2"/>
        <end position="123"/>
    </location>
</feature>
<keyword evidence="9" id="KW-1185">Reference proteome</keyword>
<dbReference type="InterPro" id="IPR017937">
    <property type="entry name" value="Thioredoxin_CS"/>
</dbReference>
<evidence type="ECO:0000256" key="6">
    <source>
        <dbReference type="NCBIfam" id="TIGR01068"/>
    </source>
</evidence>
<dbReference type="Gene3D" id="3.40.30.10">
    <property type="entry name" value="Glutaredoxin"/>
    <property type="match status" value="1"/>
</dbReference>
<dbReference type="FunFam" id="3.40.30.10:FF:000001">
    <property type="entry name" value="Thioredoxin"/>
    <property type="match status" value="1"/>
</dbReference>
<evidence type="ECO:0000313" key="9">
    <source>
        <dbReference type="Proteomes" id="UP000268016"/>
    </source>
</evidence>
<evidence type="ECO:0000259" key="7">
    <source>
        <dbReference type="PROSITE" id="PS51352"/>
    </source>
</evidence>
<dbReference type="PANTHER" id="PTHR45663:SF11">
    <property type="entry name" value="GEO12009P1"/>
    <property type="match status" value="1"/>
</dbReference>
<dbReference type="Gene3D" id="1.25.40.10">
    <property type="entry name" value="Tetratricopeptide repeat domain"/>
    <property type="match status" value="2"/>
</dbReference>
<dbReference type="OrthoDB" id="9790390at2"/>
<dbReference type="SUPFAM" id="SSF48452">
    <property type="entry name" value="TPR-like"/>
    <property type="match status" value="1"/>
</dbReference>
<dbReference type="Pfam" id="PF00085">
    <property type="entry name" value="Thioredoxin"/>
    <property type="match status" value="1"/>
</dbReference>
<accession>A0A3N2R5X5</accession>
<organism evidence="8 9">
    <name type="scientific">Histidinibacterium lentulum</name>
    <dbReference type="NCBI Taxonomy" id="2480588"/>
    <lineage>
        <taxon>Bacteria</taxon>
        <taxon>Pseudomonadati</taxon>
        <taxon>Pseudomonadota</taxon>
        <taxon>Alphaproteobacteria</taxon>
        <taxon>Rhodobacterales</taxon>
        <taxon>Paracoccaceae</taxon>
        <taxon>Histidinibacterium</taxon>
    </lineage>
</organism>
<protein>
    <recommendedName>
        <fullName evidence="6">Thioredoxin</fullName>
    </recommendedName>
</protein>
<dbReference type="PRINTS" id="PR00421">
    <property type="entry name" value="THIOREDOXIN"/>
</dbReference>
<dbReference type="AlphaFoldDB" id="A0A3N2R5X5"/>
<dbReference type="NCBIfam" id="TIGR01068">
    <property type="entry name" value="thioredoxin"/>
    <property type="match status" value="1"/>
</dbReference>
<keyword evidence="3" id="KW-0249">Electron transport</keyword>
<evidence type="ECO:0000256" key="3">
    <source>
        <dbReference type="ARBA" id="ARBA00022982"/>
    </source>
</evidence>
<dbReference type="GO" id="GO:0015035">
    <property type="term" value="F:protein-disulfide reductase activity"/>
    <property type="evidence" value="ECO:0007669"/>
    <property type="project" value="UniProtKB-UniRule"/>
</dbReference>
<proteinExistence type="inferred from homology"/>
<dbReference type="PROSITE" id="PS51352">
    <property type="entry name" value="THIOREDOXIN_2"/>
    <property type="match status" value="1"/>
</dbReference>
<keyword evidence="5" id="KW-0676">Redox-active center</keyword>
<comment type="caution">
    <text evidence="8">The sequence shown here is derived from an EMBL/GenBank/DDBJ whole genome shotgun (WGS) entry which is preliminary data.</text>
</comment>
<dbReference type="InterPro" id="IPR036249">
    <property type="entry name" value="Thioredoxin-like_sf"/>
</dbReference>
<name>A0A3N2R5X5_9RHOB</name>
<dbReference type="PROSITE" id="PS00194">
    <property type="entry name" value="THIOREDOXIN_1"/>
    <property type="match status" value="1"/>
</dbReference>
<evidence type="ECO:0000313" key="8">
    <source>
        <dbReference type="EMBL" id="ROU02879.1"/>
    </source>
</evidence>
<evidence type="ECO:0000256" key="5">
    <source>
        <dbReference type="ARBA" id="ARBA00023284"/>
    </source>
</evidence>
<gene>
    <name evidence="8" type="primary">trxA</name>
    <name evidence="8" type="ORF">EAT49_06135</name>
</gene>
<keyword evidence="4" id="KW-1015">Disulfide bond</keyword>
<dbReference type="GO" id="GO:0006950">
    <property type="term" value="P:response to stress"/>
    <property type="evidence" value="ECO:0007669"/>
    <property type="project" value="UniProtKB-ARBA"/>
</dbReference>
<evidence type="ECO:0000256" key="1">
    <source>
        <dbReference type="ARBA" id="ARBA00008987"/>
    </source>
</evidence>
<evidence type="ECO:0000256" key="2">
    <source>
        <dbReference type="ARBA" id="ARBA00022448"/>
    </source>
</evidence>
<dbReference type="Proteomes" id="UP000268016">
    <property type="component" value="Unassembled WGS sequence"/>
</dbReference>
<dbReference type="InterPro" id="IPR011990">
    <property type="entry name" value="TPR-like_helical_dom_sf"/>
</dbReference>
<dbReference type="InterPro" id="IPR013766">
    <property type="entry name" value="Thioredoxin_domain"/>
</dbReference>